<proteinExistence type="predicted"/>
<evidence type="ECO:0000313" key="3">
    <source>
        <dbReference type="Proteomes" id="UP000294134"/>
    </source>
</evidence>
<gene>
    <name evidence="2" type="ORF">PSA21_122</name>
</gene>
<keyword evidence="1" id="KW-1133">Transmembrane helix</keyword>
<organism evidence="2 3">
    <name type="scientific">Pseudomonas phage Psa21</name>
    <dbReference type="NCBI Taxonomy" id="2530023"/>
    <lineage>
        <taxon>Viruses</taxon>
        <taxon>Duplodnaviria</taxon>
        <taxon>Heunggongvirae</taxon>
        <taxon>Uroviricota</taxon>
        <taxon>Caudoviricetes</taxon>
        <taxon>Chimalliviridae</taxon>
        <taxon>Tepukevirus</taxon>
        <taxon>Tepukevirus Psa21</taxon>
    </lineage>
</organism>
<dbReference type="EMBL" id="MK552327">
    <property type="protein sequence ID" value="QBJ02650.1"/>
    <property type="molecule type" value="Genomic_DNA"/>
</dbReference>
<evidence type="ECO:0000256" key="1">
    <source>
        <dbReference type="SAM" id="Phobius"/>
    </source>
</evidence>
<protein>
    <submittedName>
        <fullName evidence="2">Uncharacterized protein</fullName>
    </submittedName>
</protein>
<name>A0A481W4H3_9CAUD</name>
<keyword evidence="3" id="KW-1185">Reference proteome</keyword>
<accession>A0A481W4H3</accession>
<keyword evidence="1" id="KW-0812">Transmembrane</keyword>
<dbReference type="Proteomes" id="UP000294134">
    <property type="component" value="Segment"/>
</dbReference>
<feature type="transmembrane region" description="Helical" evidence="1">
    <location>
        <begin position="29"/>
        <end position="51"/>
    </location>
</feature>
<reference evidence="2 3" key="1">
    <citation type="submission" date="2019-02" db="EMBL/GenBank/DDBJ databases">
        <authorList>
            <person name="Frampton R.A."/>
            <person name="Wojtus J.K."/>
            <person name="Fineran P.C."/>
            <person name="Hendrickson H.L."/>
        </authorList>
    </citation>
    <scope>NUCLEOTIDE SEQUENCE [LARGE SCALE GENOMIC DNA]</scope>
</reference>
<keyword evidence="1" id="KW-0472">Membrane</keyword>
<sequence length="56" mass="6079">MTFKGLFSSDPKNAMSQKDIELNTSRIKLLTAVGGMATMFLGMALTSVKLANELKK</sequence>
<evidence type="ECO:0000313" key="2">
    <source>
        <dbReference type="EMBL" id="QBJ02650.1"/>
    </source>
</evidence>